<dbReference type="AlphaFoldDB" id="A0A9W6LBK1"/>
<dbReference type="GO" id="GO:0043709">
    <property type="term" value="P:cell adhesion involved in single-species biofilm formation"/>
    <property type="evidence" value="ECO:0007669"/>
    <property type="project" value="TreeGrafter"/>
</dbReference>
<keyword evidence="5 8" id="KW-1133">Transmembrane helix</keyword>
<dbReference type="InterPro" id="IPR050469">
    <property type="entry name" value="Diguanylate_Cyclase"/>
</dbReference>
<dbReference type="CDD" id="cd12914">
    <property type="entry name" value="PDC1_DGC_like"/>
    <property type="match status" value="1"/>
</dbReference>
<dbReference type="InterPro" id="IPR003660">
    <property type="entry name" value="HAMP_dom"/>
</dbReference>
<evidence type="ECO:0000256" key="7">
    <source>
        <dbReference type="ARBA" id="ARBA00034247"/>
    </source>
</evidence>
<dbReference type="RefSeq" id="WP_214186176.1">
    <property type="nucleotide sequence ID" value="NZ_BSDS01000001.1"/>
</dbReference>
<dbReference type="SUPFAM" id="SSF55073">
    <property type="entry name" value="Nucleotide cyclase"/>
    <property type="match status" value="1"/>
</dbReference>
<evidence type="ECO:0000313" key="12">
    <source>
        <dbReference type="Proteomes" id="UP001144352"/>
    </source>
</evidence>
<evidence type="ECO:0000256" key="5">
    <source>
        <dbReference type="ARBA" id="ARBA00022989"/>
    </source>
</evidence>
<dbReference type="InterPro" id="IPR029787">
    <property type="entry name" value="Nucleotide_cyclase"/>
</dbReference>
<dbReference type="GO" id="GO:0007165">
    <property type="term" value="P:signal transduction"/>
    <property type="evidence" value="ECO:0007669"/>
    <property type="project" value="InterPro"/>
</dbReference>
<dbReference type="InterPro" id="IPR033479">
    <property type="entry name" value="dCache_1"/>
</dbReference>
<keyword evidence="4 8" id="KW-0812">Transmembrane</keyword>
<dbReference type="EC" id="2.7.7.65" evidence="2"/>
<keyword evidence="12" id="KW-1185">Reference proteome</keyword>
<protein>
    <recommendedName>
        <fullName evidence="2">diguanylate cyclase</fullName>
        <ecNumber evidence="2">2.7.7.65</ecNumber>
    </recommendedName>
</protein>
<evidence type="ECO:0000313" key="11">
    <source>
        <dbReference type="EMBL" id="GLI38067.1"/>
    </source>
</evidence>
<gene>
    <name evidence="11" type="ORF">GHYDROH2_15680</name>
</gene>
<evidence type="ECO:0000256" key="1">
    <source>
        <dbReference type="ARBA" id="ARBA00004651"/>
    </source>
</evidence>
<evidence type="ECO:0000259" key="10">
    <source>
        <dbReference type="PROSITE" id="PS50887"/>
    </source>
</evidence>
<dbReference type="GO" id="GO:0005886">
    <property type="term" value="C:plasma membrane"/>
    <property type="evidence" value="ECO:0007669"/>
    <property type="project" value="UniProtKB-SubCell"/>
</dbReference>
<feature type="domain" description="GGDEF" evidence="10">
    <location>
        <begin position="393"/>
        <end position="521"/>
    </location>
</feature>
<dbReference type="CDD" id="cd18774">
    <property type="entry name" value="PDC2_HK_sensor"/>
    <property type="match status" value="1"/>
</dbReference>
<accession>A0A9W6LBK1</accession>
<keyword evidence="3" id="KW-1003">Cell membrane</keyword>
<evidence type="ECO:0000256" key="4">
    <source>
        <dbReference type="ARBA" id="ARBA00022692"/>
    </source>
</evidence>
<proteinExistence type="predicted"/>
<evidence type="ECO:0000256" key="3">
    <source>
        <dbReference type="ARBA" id="ARBA00022475"/>
    </source>
</evidence>
<dbReference type="CDD" id="cd01949">
    <property type="entry name" value="GGDEF"/>
    <property type="match status" value="1"/>
</dbReference>
<sequence>MGRMSLKTKITAFVMLIMSTCIPLAAHLTLSFLENEFARGVEAQQATLVTRLAKDLDDKLVVSHDALASAARSCTAGHLASSRRAREFLDTLPALGSIFDNGVFLFTADGKLLASTIEEVIRPDMDFSDREYLRATVATGRPYISSPYISRQPHRHPVIMFTAPIFSLDGRLVALLGGSMDLMKENFLGSLSDAKVGRTGYFYLFTADETIMTNPHRGTMLNRGLPPGLQSLYVRGADGGVVCGETINAKGERVVTTVKRLGAAPWMLAADYPVAEAYAPMLATERSVRTWIIPAGLLIAIVVWLFMRHLMMPMLFLAEQIRGIEESGTYRNVLIHSGDEIQAVADAFNSLMNRLHEHEEKLVLLSTRDSMTGLYNRRFFEAEMDRIDRGRHFPASVIMVDVDRLKWVNDTLGHAAGDRLIIVAARALQEAFRAEDVVARVGGDEFAVILESADEAAAAEALERIRRSVAACNGETAEFRLSLSLGAATASTPSTLRDTWRLADRRMYEDKSLRKAGLEAG</sequence>
<organism evidence="11 12">
    <name type="scientific">Geobacter hydrogenophilus</name>
    <dbReference type="NCBI Taxonomy" id="40983"/>
    <lineage>
        <taxon>Bacteria</taxon>
        <taxon>Pseudomonadati</taxon>
        <taxon>Thermodesulfobacteriota</taxon>
        <taxon>Desulfuromonadia</taxon>
        <taxon>Geobacterales</taxon>
        <taxon>Geobacteraceae</taxon>
        <taxon>Geobacter</taxon>
    </lineage>
</organism>
<comment type="catalytic activity">
    <reaction evidence="7">
        <text>2 GTP = 3',3'-c-di-GMP + 2 diphosphate</text>
        <dbReference type="Rhea" id="RHEA:24898"/>
        <dbReference type="ChEBI" id="CHEBI:33019"/>
        <dbReference type="ChEBI" id="CHEBI:37565"/>
        <dbReference type="ChEBI" id="CHEBI:58805"/>
        <dbReference type="EC" id="2.7.7.65"/>
    </reaction>
</comment>
<keyword evidence="6 8" id="KW-0472">Membrane</keyword>
<evidence type="ECO:0000256" key="8">
    <source>
        <dbReference type="SAM" id="Phobius"/>
    </source>
</evidence>
<dbReference type="PROSITE" id="PS50885">
    <property type="entry name" value="HAMP"/>
    <property type="match status" value="1"/>
</dbReference>
<dbReference type="PANTHER" id="PTHR45138:SF9">
    <property type="entry name" value="DIGUANYLATE CYCLASE DGCM-RELATED"/>
    <property type="match status" value="1"/>
</dbReference>
<evidence type="ECO:0000259" key="9">
    <source>
        <dbReference type="PROSITE" id="PS50885"/>
    </source>
</evidence>
<dbReference type="InterPro" id="IPR000160">
    <property type="entry name" value="GGDEF_dom"/>
</dbReference>
<reference evidence="11" key="1">
    <citation type="submission" date="2022-12" db="EMBL/GenBank/DDBJ databases">
        <title>Reference genome sequencing for broad-spectrum identification of bacterial and archaeal isolates by mass spectrometry.</title>
        <authorList>
            <person name="Sekiguchi Y."/>
            <person name="Tourlousse D.M."/>
        </authorList>
    </citation>
    <scope>NUCLEOTIDE SEQUENCE</scope>
    <source>
        <strain evidence="11">H2</strain>
    </source>
</reference>
<dbReference type="SMART" id="SM00267">
    <property type="entry name" value="GGDEF"/>
    <property type="match status" value="1"/>
</dbReference>
<dbReference type="InterPro" id="IPR043128">
    <property type="entry name" value="Rev_trsase/Diguanyl_cyclase"/>
</dbReference>
<feature type="domain" description="HAMP" evidence="9">
    <location>
        <begin position="308"/>
        <end position="360"/>
    </location>
</feature>
<dbReference type="Gene3D" id="6.10.340.10">
    <property type="match status" value="1"/>
</dbReference>
<feature type="transmembrane region" description="Helical" evidence="8">
    <location>
        <begin position="288"/>
        <end position="307"/>
    </location>
</feature>
<dbReference type="Gene3D" id="3.30.70.270">
    <property type="match status" value="1"/>
</dbReference>
<feature type="transmembrane region" description="Helical" evidence="8">
    <location>
        <begin position="12"/>
        <end position="33"/>
    </location>
</feature>
<dbReference type="GO" id="GO:1902201">
    <property type="term" value="P:negative regulation of bacterial-type flagellum-dependent cell motility"/>
    <property type="evidence" value="ECO:0007669"/>
    <property type="project" value="TreeGrafter"/>
</dbReference>
<dbReference type="PANTHER" id="PTHR45138">
    <property type="entry name" value="REGULATORY COMPONENTS OF SENSORY TRANSDUCTION SYSTEM"/>
    <property type="match status" value="1"/>
</dbReference>
<dbReference type="PROSITE" id="PS50887">
    <property type="entry name" value="GGDEF"/>
    <property type="match status" value="1"/>
</dbReference>
<dbReference type="Pfam" id="PF02743">
    <property type="entry name" value="dCache_1"/>
    <property type="match status" value="1"/>
</dbReference>
<name>A0A9W6LBK1_9BACT</name>
<dbReference type="GO" id="GO:0052621">
    <property type="term" value="F:diguanylate cyclase activity"/>
    <property type="evidence" value="ECO:0007669"/>
    <property type="project" value="UniProtKB-EC"/>
</dbReference>
<dbReference type="Pfam" id="PF00990">
    <property type="entry name" value="GGDEF"/>
    <property type="match status" value="1"/>
</dbReference>
<comment type="subcellular location">
    <subcellularLocation>
        <location evidence="1">Cell membrane</location>
        <topology evidence="1">Multi-pass membrane protein</topology>
    </subcellularLocation>
</comment>
<dbReference type="NCBIfam" id="TIGR00254">
    <property type="entry name" value="GGDEF"/>
    <property type="match status" value="1"/>
</dbReference>
<comment type="caution">
    <text evidence="11">The sequence shown here is derived from an EMBL/GenBank/DDBJ whole genome shotgun (WGS) entry which is preliminary data.</text>
</comment>
<dbReference type="Gene3D" id="3.30.450.20">
    <property type="entry name" value="PAS domain"/>
    <property type="match status" value="1"/>
</dbReference>
<dbReference type="EMBL" id="BSDS01000001">
    <property type="protein sequence ID" value="GLI38067.1"/>
    <property type="molecule type" value="Genomic_DNA"/>
</dbReference>
<evidence type="ECO:0000256" key="6">
    <source>
        <dbReference type="ARBA" id="ARBA00023136"/>
    </source>
</evidence>
<dbReference type="Proteomes" id="UP001144352">
    <property type="component" value="Unassembled WGS sequence"/>
</dbReference>
<evidence type="ECO:0000256" key="2">
    <source>
        <dbReference type="ARBA" id="ARBA00012528"/>
    </source>
</evidence>